<dbReference type="GO" id="GO:0003755">
    <property type="term" value="F:peptidyl-prolyl cis-trans isomerase activity"/>
    <property type="evidence" value="ECO:0007669"/>
    <property type="project" value="UniProtKB-KW"/>
</dbReference>
<dbReference type="InterPro" id="IPR041232">
    <property type="entry name" value="NPL"/>
</dbReference>
<gene>
    <name evidence="8" type="ORF">PV328_010626</name>
</gene>
<dbReference type="Pfam" id="PF00254">
    <property type="entry name" value="FKBP_C"/>
    <property type="match status" value="1"/>
</dbReference>
<evidence type="ECO:0000313" key="9">
    <source>
        <dbReference type="Proteomes" id="UP001168990"/>
    </source>
</evidence>
<reference evidence="8" key="1">
    <citation type="journal article" date="2023" name="bioRxiv">
        <title>Scaffold-level genome assemblies of two parasitoid biocontrol wasps reveal the parthenogenesis mechanism and an associated novel virus.</title>
        <authorList>
            <person name="Inwood S."/>
            <person name="Skelly J."/>
            <person name="Guhlin J."/>
            <person name="Harrop T."/>
            <person name="Goldson S."/>
            <person name="Dearden P."/>
        </authorList>
    </citation>
    <scope>NUCLEOTIDE SEQUENCE</scope>
    <source>
        <strain evidence="8">Irish</strain>
        <tissue evidence="8">Whole body</tissue>
    </source>
</reference>
<dbReference type="SUPFAM" id="SSF54534">
    <property type="entry name" value="FKBP-like"/>
    <property type="match status" value="1"/>
</dbReference>
<comment type="caution">
    <text evidence="8">The sequence shown here is derived from an EMBL/GenBank/DDBJ whole genome shotgun (WGS) entry which is preliminary data.</text>
</comment>
<accession>A0AA39FI47</accession>
<comment type="similarity">
    <text evidence="4">Belongs to the FKBP-type PPIase family.</text>
</comment>
<feature type="compositionally biased region" description="Low complexity" evidence="6">
    <location>
        <begin position="213"/>
        <end position="225"/>
    </location>
</feature>
<name>A0AA39FI47_9HYME</name>
<proteinExistence type="inferred from homology"/>
<evidence type="ECO:0000256" key="3">
    <source>
        <dbReference type="ARBA" id="ARBA00023235"/>
    </source>
</evidence>
<dbReference type="AlphaFoldDB" id="A0AA39FI47"/>
<dbReference type="Pfam" id="PF17800">
    <property type="entry name" value="NPL"/>
    <property type="match status" value="1"/>
</dbReference>
<organism evidence="8 9">
    <name type="scientific">Microctonus aethiopoides</name>
    <dbReference type="NCBI Taxonomy" id="144406"/>
    <lineage>
        <taxon>Eukaryota</taxon>
        <taxon>Metazoa</taxon>
        <taxon>Ecdysozoa</taxon>
        <taxon>Arthropoda</taxon>
        <taxon>Hexapoda</taxon>
        <taxon>Insecta</taxon>
        <taxon>Pterygota</taxon>
        <taxon>Neoptera</taxon>
        <taxon>Endopterygota</taxon>
        <taxon>Hymenoptera</taxon>
        <taxon>Apocrita</taxon>
        <taxon>Ichneumonoidea</taxon>
        <taxon>Braconidae</taxon>
        <taxon>Euphorinae</taxon>
        <taxon>Microctonus</taxon>
    </lineage>
</organism>
<evidence type="ECO:0000256" key="6">
    <source>
        <dbReference type="SAM" id="MobiDB-lite"/>
    </source>
</evidence>
<dbReference type="PANTHER" id="PTHR43811:SF19">
    <property type="entry name" value="39 KDA FK506-BINDING NUCLEAR PROTEIN"/>
    <property type="match status" value="1"/>
</dbReference>
<dbReference type="PROSITE" id="PS50059">
    <property type="entry name" value="FKBP_PPIASE"/>
    <property type="match status" value="1"/>
</dbReference>
<keyword evidence="2 4" id="KW-0697">Rotamase</keyword>
<keyword evidence="9" id="KW-1185">Reference proteome</keyword>
<dbReference type="InterPro" id="IPR001179">
    <property type="entry name" value="PPIase_FKBP_dom"/>
</dbReference>
<dbReference type="PIRSF" id="PIRSF001473">
    <property type="entry name" value="FK506-bp_FPR3"/>
    <property type="match status" value="1"/>
</dbReference>
<reference evidence="8" key="2">
    <citation type="submission" date="2023-03" db="EMBL/GenBank/DDBJ databases">
        <authorList>
            <person name="Inwood S.N."/>
            <person name="Skelly J.G."/>
            <person name="Guhlin J."/>
            <person name="Harrop T.W.R."/>
            <person name="Goldson S.G."/>
            <person name="Dearden P.K."/>
        </authorList>
    </citation>
    <scope>NUCLEOTIDE SEQUENCE</scope>
    <source>
        <strain evidence="8">Irish</strain>
        <tissue evidence="8">Whole body</tissue>
    </source>
</reference>
<evidence type="ECO:0000256" key="1">
    <source>
        <dbReference type="ARBA" id="ARBA00000971"/>
    </source>
</evidence>
<evidence type="ECO:0000259" key="7">
    <source>
        <dbReference type="PROSITE" id="PS50059"/>
    </source>
</evidence>
<comment type="catalytic activity">
    <reaction evidence="1 4 5">
        <text>[protein]-peptidylproline (omega=180) = [protein]-peptidylproline (omega=0)</text>
        <dbReference type="Rhea" id="RHEA:16237"/>
        <dbReference type="Rhea" id="RHEA-COMP:10747"/>
        <dbReference type="Rhea" id="RHEA-COMP:10748"/>
        <dbReference type="ChEBI" id="CHEBI:83833"/>
        <dbReference type="ChEBI" id="CHEBI:83834"/>
        <dbReference type="EC" id="5.2.1.8"/>
    </reaction>
</comment>
<feature type="compositionally biased region" description="Acidic residues" evidence="6">
    <location>
        <begin position="155"/>
        <end position="202"/>
    </location>
</feature>
<keyword evidence="3 4" id="KW-0413">Isomerase</keyword>
<dbReference type="InterPro" id="IPR046357">
    <property type="entry name" value="PPIase_dom_sf"/>
</dbReference>
<dbReference type="FunFam" id="3.10.50.40:FF:000006">
    <property type="entry name" value="Peptidyl-prolyl cis-trans isomerase"/>
    <property type="match status" value="1"/>
</dbReference>
<evidence type="ECO:0000313" key="8">
    <source>
        <dbReference type="EMBL" id="KAK0170012.1"/>
    </source>
</evidence>
<sequence length="376" mass="42102">MFWGLIMEPNKRYTQIVENAFHVSMATLDVTTADAENVQVMLCYESRNYLLCNLSKGSHLQMPLDLCFKKGTKIAFTSNGRGHVHLTGYLLPEEDLDDFDESEDGEEEEEETEEEDVPQLVGKQAKRKAQTSPAGIKQTKRLKDQGGFMELENSSGDDTEDDSDAENESAEIAEDDSEIEEEEEEDSDEDDDDDEEEEEEEETKPQQKKNKQNKQQQAQQKQQKNQKVENQKPQKQQNNLTNGKDAKAKQVNKEEESENNSQLPKKKVVAGGLQIEEIKLGKGPLAKPGKFVAVYYVGRLKNGKKFDATTNGDGFKFRLGKGEVIRGWDVGVQGMKVGGKRRIAIPPSMAYGAKGLPPVIPGNSTLIFEVELKSVH</sequence>
<feature type="domain" description="PPIase FKBP-type" evidence="7">
    <location>
        <begin position="289"/>
        <end position="376"/>
    </location>
</feature>
<dbReference type="EMBL" id="JAQQBS010000004">
    <property type="protein sequence ID" value="KAK0170012.1"/>
    <property type="molecule type" value="Genomic_DNA"/>
</dbReference>
<dbReference type="PANTHER" id="PTHR43811">
    <property type="entry name" value="FKBP-TYPE PEPTIDYL-PROLYL CIS-TRANS ISOMERASE FKPA"/>
    <property type="match status" value="1"/>
</dbReference>
<dbReference type="EC" id="5.2.1.8" evidence="4"/>
<feature type="compositionally biased region" description="Basic and acidic residues" evidence="6">
    <location>
        <begin position="244"/>
        <end position="254"/>
    </location>
</feature>
<dbReference type="Gene3D" id="2.60.120.340">
    <property type="entry name" value="Nucleoplasmin core domain"/>
    <property type="match status" value="1"/>
</dbReference>
<dbReference type="GO" id="GO:0000785">
    <property type="term" value="C:chromatin"/>
    <property type="evidence" value="ECO:0007669"/>
    <property type="project" value="TreeGrafter"/>
</dbReference>
<dbReference type="GO" id="GO:0005730">
    <property type="term" value="C:nucleolus"/>
    <property type="evidence" value="ECO:0007669"/>
    <property type="project" value="TreeGrafter"/>
</dbReference>
<dbReference type="Gene3D" id="3.10.50.40">
    <property type="match status" value="1"/>
</dbReference>
<evidence type="ECO:0000256" key="5">
    <source>
        <dbReference type="PROSITE-ProRule" id="PRU00277"/>
    </source>
</evidence>
<protein>
    <recommendedName>
        <fullName evidence="4">FK506-binding protein</fullName>
        <ecNumber evidence="4">5.2.1.8</ecNumber>
    </recommendedName>
</protein>
<evidence type="ECO:0000256" key="2">
    <source>
        <dbReference type="ARBA" id="ARBA00023110"/>
    </source>
</evidence>
<dbReference type="Proteomes" id="UP001168990">
    <property type="component" value="Unassembled WGS sequence"/>
</dbReference>
<feature type="region of interest" description="Disordered" evidence="6">
    <location>
        <begin position="91"/>
        <end position="268"/>
    </location>
</feature>
<dbReference type="InterPro" id="IPR023566">
    <property type="entry name" value="PPIase_Fpr3/Fpr4-like"/>
</dbReference>
<feature type="compositionally biased region" description="Acidic residues" evidence="6">
    <location>
        <begin position="92"/>
        <end position="117"/>
    </location>
</feature>
<evidence type="ECO:0000256" key="4">
    <source>
        <dbReference type="PIRNR" id="PIRNR001473"/>
    </source>
</evidence>